<evidence type="ECO:0000256" key="1">
    <source>
        <dbReference type="ARBA" id="ARBA00022737"/>
    </source>
</evidence>
<sequence length="417" mass="49157">MKKNFVIIISFLTFLNLDAQTPNFTISDSLFAIGRYKMALKSLKNHKPSFLSNYKKGVIFESIDDHKKAIHSFEKALTFKDDYKTKLKLAKSYRALKKSKKAIKIYEDIIAKDSLNLVLKYQLGKLYIITKNPKKAVATFKSLVKNDKENANYSYHLALSYALQGKRDPMINCLIATFEKDTLHIKAITRLAKSFKKLNDKDSTQLFVDKGLVISPNHLDLNKLKINQLYKDKKYAETIPLLINLDTLYKKETYGMSMLGRSYYHLDSLKKAKKYFKKLSFTDRENFKANTYLGHIAMFQKDYRAAWFNYMVATTKGKEKRDEEYYGLATMFYETKKPKQAIKAFENAYKENFGNYRALYQLAKMSDDYYKEKKIAYRHYINYVEKFYDKDEDMTAFVKRRIKEIKKEYFLRGESLK</sequence>
<accession>A0A2S7WPT6</accession>
<keyword evidence="1" id="KW-0677">Repeat</keyword>
<dbReference type="Pfam" id="PF13174">
    <property type="entry name" value="TPR_6"/>
    <property type="match status" value="1"/>
</dbReference>
<dbReference type="RefSeq" id="WP_105015933.1">
    <property type="nucleotide sequence ID" value="NZ_MSCN01000001.1"/>
</dbReference>
<evidence type="ECO:0000256" key="2">
    <source>
        <dbReference type="ARBA" id="ARBA00022803"/>
    </source>
</evidence>
<comment type="caution">
    <text evidence="3">The sequence shown here is derived from an EMBL/GenBank/DDBJ whole genome shotgun (WGS) entry which is preliminary data.</text>
</comment>
<dbReference type="Proteomes" id="UP000238882">
    <property type="component" value="Unassembled WGS sequence"/>
</dbReference>
<organism evidence="3 4">
    <name type="scientific">Polaribacter porphyrae</name>
    <dbReference type="NCBI Taxonomy" id="1137780"/>
    <lineage>
        <taxon>Bacteria</taxon>
        <taxon>Pseudomonadati</taxon>
        <taxon>Bacteroidota</taxon>
        <taxon>Flavobacteriia</taxon>
        <taxon>Flavobacteriales</taxon>
        <taxon>Flavobacteriaceae</taxon>
    </lineage>
</organism>
<dbReference type="OrthoDB" id="9810596at2"/>
<dbReference type="PANTHER" id="PTHR44186">
    <property type="match status" value="1"/>
</dbReference>
<dbReference type="SUPFAM" id="SSF48452">
    <property type="entry name" value="TPR-like"/>
    <property type="match status" value="2"/>
</dbReference>
<dbReference type="Pfam" id="PF13181">
    <property type="entry name" value="TPR_8"/>
    <property type="match status" value="2"/>
</dbReference>
<protein>
    <recommendedName>
        <fullName evidence="5">Tetratricopeptide repeat protein</fullName>
    </recommendedName>
</protein>
<keyword evidence="4" id="KW-1185">Reference proteome</keyword>
<proteinExistence type="predicted"/>
<keyword evidence="2" id="KW-0802">TPR repeat</keyword>
<dbReference type="InterPro" id="IPR019734">
    <property type="entry name" value="TPR_rpt"/>
</dbReference>
<reference evidence="3 4" key="1">
    <citation type="submission" date="2016-12" db="EMBL/GenBank/DDBJ databases">
        <title>Trade-off between light-utilization and light-protection in marine flavobacteria.</title>
        <authorList>
            <person name="Kumagai Y."/>
            <person name="Yoshizawa S."/>
            <person name="Kogure K."/>
            <person name="Iwasaki W."/>
        </authorList>
    </citation>
    <scope>NUCLEOTIDE SEQUENCE [LARGE SCALE GENOMIC DNA]</scope>
    <source>
        <strain evidence="3 4">NBRC 108759</strain>
    </source>
</reference>
<dbReference type="InterPro" id="IPR011990">
    <property type="entry name" value="TPR-like_helical_dom_sf"/>
</dbReference>
<dbReference type="Gene3D" id="1.25.40.10">
    <property type="entry name" value="Tetratricopeptide repeat domain"/>
    <property type="match status" value="2"/>
</dbReference>
<dbReference type="EMBL" id="MSCN01000001">
    <property type="protein sequence ID" value="PQJ79332.1"/>
    <property type="molecule type" value="Genomic_DNA"/>
</dbReference>
<dbReference type="SMART" id="SM00028">
    <property type="entry name" value="TPR"/>
    <property type="match status" value="7"/>
</dbReference>
<dbReference type="PANTHER" id="PTHR44186:SF1">
    <property type="entry name" value="BARDET-BIEDL SYNDROME 4 PROTEIN"/>
    <property type="match status" value="1"/>
</dbReference>
<name>A0A2S7WPT6_9FLAO</name>
<evidence type="ECO:0008006" key="5">
    <source>
        <dbReference type="Google" id="ProtNLM"/>
    </source>
</evidence>
<evidence type="ECO:0000313" key="3">
    <source>
        <dbReference type="EMBL" id="PQJ79332.1"/>
    </source>
</evidence>
<dbReference type="AlphaFoldDB" id="A0A2S7WPT6"/>
<evidence type="ECO:0000313" key="4">
    <source>
        <dbReference type="Proteomes" id="UP000238882"/>
    </source>
</evidence>
<gene>
    <name evidence="3" type="ORF">BTO18_09170</name>
</gene>